<keyword evidence="4 6" id="KW-1133">Transmembrane helix</keyword>
<dbReference type="PANTHER" id="PTHR32196">
    <property type="entry name" value="ABC TRANSPORTER PERMEASE PROTEIN YPHD-RELATED-RELATED"/>
    <property type="match status" value="1"/>
</dbReference>
<comment type="caution">
    <text evidence="7">The sequence shown here is derived from an EMBL/GenBank/DDBJ whole genome shotgun (WGS) entry which is preliminary data.</text>
</comment>
<feature type="transmembrane region" description="Helical" evidence="6">
    <location>
        <begin position="268"/>
        <end position="286"/>
    </location>
</feature>
<keyword evidence="5 6" id="KW-0472">Membrane</keyword>
<evidence type="ECO:0000256" key="3">
    <source>
        <dbReference type="ARBA" id="ARBA00022692"/>
    </source>
</evidence>
<feature type="transmembrane region" description="Helical" evidence="6">
    <location>
        <begin position="180"/>
        <end position="200"/>
    </location>
</feature>
<keyword evidence="3 6" id="KW-0812">Transmembrane</keyword>
<feature type="transmembrane region" description="Helical" evidence="6">
    <location>
        <begin position="58"/>
        <end position="78"/>
    </location>
</feature>
<gene>
    <name evidence="7" type="ORF">KCX82_16060</name>
</gene>
<reference evidence="7" key="1">
    <citation type="submission" date="2021-04" db="EMBL/GenBank/DDBJ databases">
        <title>Sinoanaerobacter chloroacetimidivorans sp. nov., an obligate anaerobic bacterium isolated from anaerobic sludge.</title>
        <authorList>
            <person name="Bao Y."/>
        </authorList>
    </citation>
    <scope>NUCLEOTIDE SEQUENCE</scope>
    <source>
        <strain evidence="7">BAD-6</strain>
    </source>
</reference>
<dbReference type="EMBL" id="JAGSND010000012">
    <property type="protein sequence ID" value="MBR0599402.1"/>
    <property type="molecule type" value="Genomic_DNA"/>
</dbReference>
<dbReference type="CDD" id="cd06574">
    <property type="entry name" value="TM_PBP1_branched-chain-AA_like"/>
    <property type="match status" value="1"/>
</dbReference>
<evidence type="ECO:0000256" key="1">
    <source>
        <dbReference type="ARBA" id="ARBA00004651"/>
    </source>
</evidence>
<evidence type="ECO:0000313" key="7">
    <source>
        <dbReference type="EMBL" id="MBR0599402.1"/>
    </source>
</evidence>
<keyword evidence="2" id="KW-1003">Cell membrane</keyword>
<evidence type="ECO:0000256" key="4">
    <source>
        <dbReference type="ARBA" id="ARBA00022989"/>
    </source>
</evidence>
<comment type="subcellular location">
    <subcellularLocation>
        <location evidence="1">Cell membrane</location>
        <topology evidence="1">Multi-pass membrane protein</topology>
    </subcellularLocation>
</comment>
<protein>
    <submittedName>
        <fullName evidence="7">ABC transporter permease</fullName>
    </submittedName>
</protein>
<dbReference type="Proteomes" id="UP000675664">
    <property type="component" value="Unassembled WGS sequence"/>
</dbReference>
<reference evidence="7" key="2">
    <citation type="submission" date="2021-04" db="EMBL/GenBank/DDBJ databases">
        <authorList>
            <person name="Liu J."/>
        </authorList>
    </citation>
    <scope>NUCLEOTIDE SEQUENCE</scope>
    <source>
        <strain evidence="7">BAD-6</strain>
    </source>
</reference>
<feature type="transmembrane region" description="Helical" evidence="6">
    <location>
        <begin position="238"/>
        <end position="256"/>
    </location>
</feature>
<evidence type="ECO:0000256" key="2">
    <source>
        <dbReference type="ARBA" id="ARBA00022475"/>
    </source>
</evidence>
<name>A0A8J7W206_9FIRM</name>
<feature type="transmembrane region" description="Helical" evidence="6">
    <location>
        <begin position="132"/>
        <end position="152"/>
    </location>
</feature>
<dbReference type="RefSeq" id="WP_227019533.1">
    <property type="nucleotide sequence ID" value="NZ_JAGSND010000012.1"/>
</dbReference>
<dbReference type="GO" id="GO:0022857">
    <property type="term" value="F:transmembrane transporter activity"/>
    <property type="evidence" value="ECO:0007669"/>
    <property type="project" value="InterPro"/>
</dbReference>
<feature type="transmembrane region" description="Helical" evidence="6">
    <location>
        <begin position="6"/>
        <end position="24"/>
    </location>
</feature>
<dbReference type="PANTHER" id="PTHR32196:SF69">
    <property type="entry name" value="BRANCHED-CHAIN AMINO ACID TRANSPORT SYSTEM, PERMEASE PROTEIN"/>
    <property type="match status" value="1"/>
</dbReference>
<accession>A0A8J7W206</accession>
<feature type="transmembrane region" description="Helical" evidence="6">
    <location>
        <begin position="85"/>
        <end position="105"/>
    </location>
</feature>
<evidence type="ECO:0000256" key="6">
    <source>
        <dbReference type="SAM" id="Phobius"/>
    </source>
</evidence>
<keyword evidence="8" id="KW-1185">Reference proteome</keyword>
<evidence type="ECO:0000313" key="8">
    <source>
        <dbReference type="Proteomes" id="UP000675664"/>
    </source>
</evidence>
<dbReference type="AlphaFoldDB" id="A0A8J7W206"/>
<sequence length="297" mass="31389">MLQIILGAVSLGLLWAVMTIGVFITYRILDIADLTVEGSIAMGAAIAAYAIYNGMNPYEATLIALLGGMAAGLITGLLHTKLKIPALLSGILTMIALYSVNLRIMGKANLSLLRMNTVYTNFENIGLNHTNAVIALGLLCIAGVVGILYWFFGTEIGCAIRATGNNSQMARAQGINTNNMIILGLVISNGLVAVSGALIAQSQSFADVQMGMGSIVIGLASVIIGEVLFGKRNFFNRLLSLVMGAITYRTIIALVLKLGMPANDLKMFTAITVALALSLPAMKTYLTPLKKSIKEGM</sequence>
<dbReference type="GO" id="GO:0005886">
    <property type="term" value="C:plasma membrane"/>
    <property type="evidence" value="ECO:0007669"/>
    <property type="project" value="UniProtKB-SubCell"/>
</dbReference>
<proteinExistence type="predicted"/>
<evidence type="ECO:0000256" key="5">
    <source>
        <dbReference type="ARBA" id="ARBA00023136"/>
    </source>
</evidence>
<feature type="transmembrane region" description="Helical" evidence="6">
    <location>
        <begin position="212"/>
        <end position="229"/>
    </location>
</feature>
<feature type="transmembrane region" description="Helical" evidence="6">
    <location>
        <begin position="31"/>
        <end position="52"/>
    </location>
</feature>
<organism evidence="7 8">
    <name type="scientific">Sinanaerobacter chloroacetimidivorans</name>
    <dbReference type="NCBI Taxonomy" id="2818044"/>
    <lineage>
        <taxon>Bacteria</taxon>
        <taxon>Bacillati</taxon>
        <taxon>Bacillota</taxon>
        <taxon>Clostridia</taxon>
        <taxon>Peptostreptococcales</taxon>
        <taxon>Anaerovoracaceae</taxon>
        <taxon>Sinanaerobacter</taxon>
    </lineage>
</organism>
<dbReference type="InterPro" id="IPR001851">
    <property type="entry name" value="ABC_transp_permease"/>
</dbReference>
<dbReference type="Pfam" id="PF02653">
    <property type="entry name" value="BPD_transp_2"/>
    <property type="match status" value="1"/>
</dbReference>